<sequence length="212" mass="24398">MKMLDKEKLKRLQLIGLSLCVVLVLAVVFVVGLGTLKPKNDKKMSKPETHKVKKNVGSELTQAYVRDFLIAYVTKKEVGENRYRYLPYMTEMAYQQEVSQEDDSTIQAYKGYVVDSKLTDATIYIDRENDTAIAQISYTQTELQNKKDYQGNQTDSFVTMTLQLHYLKQNKTYLVNQIDQILFEENLTDSQKKSLPQFNIPNTELAEGENDA</sequence>
<organism evidence="2 3">
    <name type="scientific">Streptococcus agalactiae LMG 14747</name>
    <dbReference type="NCBI Taxonomy" id="1154860"/>
    <lineage>
        <taxon>Bacteria</taxon>
        <taxon>Bacillati</taxon>
        <taxon>Bacillota</taxon>
        <taxon>Bacilli</taxon>
        <taxon>Lactobacillales</taxon>
        <taxon>Streptococcaceae</taxon>
        <taxon>Streptococcus</taxon>
    </lineage>
</organism>
<name>V6Z5J8_STRAG</name>
<proteinExistence type="predicted"/>
<evidence type="ECO:0008006" key="4">
    <source>
        <dbReference type="Google" id="ProtNLM"/>
    </source>
</evidence>
<evidence type="ECO:0000313" key="2">
    <source>
        <dbReference type="EMBL" id="ESV54864.1"/>
    </source>
</evidence>
<keyword evidence="1" id="KW-1133">Transmembrane helix</keyword>
<keyword evidence="1" id="KW-0472">Membrane</keyword>
<gene>
    <name evidence="2" type="ORF">SAG0136_06390</name>
</gene>
<evidence type="ECO:0000313" key="3">
    <source>
        <dbReference type="Proteomes" id="UP000018482"/>
    </source>
</evidence>
<dbReference type="Proteomes" id="UP000018482">
    <property type="component" value="Unassembled WGS sequence"/>
</dbReference>
<dbReference type="AlphaFoldDB" id="V6Z5J8"/>
<evidence type="ECO:0000256" key="1">
    <source>
        <dbReference type="SAM" id="Phobius"/>
    </source>
</evidence>
<dbReference type="eggNOG" id="ENOG5032X8K">
    <property type="taxonomic scope" value="Bacteria"/>
</dbReference>
<dbReference type="EMBL" id="ANQC01000093">
    <property type="protein sequence ID" value="ESV54864.1"/>
    <property type="molecule type" value="Genomic_DNA"/>
</dbReference>
<protein>
    <recommendedName>
        <fullName evidence="4">Parvulin-like peptidyl-prolyl isomerase</fullName>
    </recommendedName>
</protein>
<accession>V6Z5J8</accession>
<comment type="caution">
    <text evidence="2">The sequence shown here is derived from an EMBL/GenBank/DDBJ whole genome shotgun (WGS) entry which is preliminary data.</text>
</comment>
<reference evidence="2 3" key="1">
    <citation type="submission" date="2013-05" db="EMBL/GenBank/DDBJ databases">
        <authorList>
            <person name="Richards V.P."/>
            <person name="Durkin S.A.S."/>
            <person name="Kim M."/>
            <person name="Pavinski Bitar P.D."/>
            <person name="Stanhope M.J."/>
            <person name="Town C.D."/>
            <person name="Venter J.C."/>
        </authorList>
    </citation>
    <scope>NUCLEOTIDE SEQUENCE [LARGE SCALE GENOMIC DNA]</scope>
    <source>
        <strain evidence="2 3">LMG 14747</strain>
    </source>
</reference>
<keyword evidence="1" id="KW-0812">Transmembrane</keyword>
<feature type="transmembrane region" description="Helical" evidence="1">
    <location>
        <begin position="12"/>
        <end position="36"/>
    </location>
</feature>